<evidence type="ECO:0000313" key="1">
    <source>
        <dbReference type="EMBL" id="OIW22154.1"/>
    </source>
</evidence>
<keyword evidence="2" id="KW-1185">Reference proteome</keyword>
<dbReference type="InParanoid" id="A0A1J7J3R5"/>
<reference evidence="1 2" key="1">
    <citation type="submission" date="2016-10" db="EMBL/GenBank/DDBJ databases">
        <title>Draft genome sequence of Coniochaeta ligniaria NRRL30616, a lignocellulolytic fungus for bioabatement of inhibitors in plant biomass hydrolysates.</title>
        <authorList>
            <consortium name="DOE Joint Genome Institute"/>
            <person name="Jimenez D.J."/>
            <person name="Hector R.E."/>
            <person name="Riley R."/>
            <person name="Sun H."/>
            <person name="Grigoriev I.V."/>
            <person name="Van Elsas J.D."/>
            <person name="Nichols N.N."/>
        </authorList>
    </citation>
    <scope>NUCLEOTIDE SEQUENCE [LARGE SCALE GENOMIC DNA]</scope>
    <source>
        <strain evidence="1 2">NRRL 30616</strain>
    </source>
</reference>
<dbReference type="SUPFAM" id="SSF50692">
    <property type="entry name" value="ADC-like"/>
    <property type="match status" value="1"/>
</dbReference>
<dbReference type="AlphaFoldDB" id="A0A1J7J3R5"/>
<protein>
    <submittedName>
        <fullName evidence="1">Uncharacterized protein</fullName>
    </submittedName>
</protein>
<proteinExistence type="predicted"/>
<dbReference type="OrthoDB" id="2906539at2759"/>
<evidence type="ECO:0000313" key="2">
    <source>
        <dbReference type="Proteomes" id="UP000182658"/>
    </source>
</evidence>
<dbReference type="Gene3D" id="2.40.40.20">
    <property type="match status" value="1"/>
</dbReference>
<accession>A0A1J7J3R5</accession>
<dbReference type="Proteomes" id="UP000182658">
    <property type="component" value="Unassembled WGS sequence"/>
</dbReference>
<gene>
    <name evidence="1" type="ORF">CONLIGDRAFT_650765</name>
</gene>
<sequence length="299" mass="32937">MASSPFSDDLGHATTAELYSFRFAMAPIQPWNMVPALEGVAVELHRPTHSVIGTEAPRARRCVPAEKGTVNYWPNGLHAVKPTTHAEGGYLEYAARIRHSEWSGERFRKAEERAKDLWSSTKGLFLASEYCFVFGRIFFHVVPAEAQTFRLLWVLAGLRPVNHGTGARSPLMRGVDGEELRKYQYGGIASRAAAGVPGLERPGAVPLGSLSTRLVTSSDPNHSAYARVKWHNFSDEGDFEDLLGDISIIALSNNTMDAPQLFRGDTVLVRGKKRKDTVLIVLADDDLDDGSARLPCNLY</sequence>
<dbReference type="STRING" id="1408157.A0A1J7J3R5"/>
<dbReference type="InterPro" id="IPR009010">
    <property type="entry name" value="Asp_de-COase-like_dom_sf"/>
</dbReference>
<dbReference type="EMBL" id="KV875147">
    <property type="protein sequence ID" value="OIW22154.1"/>
    <property type="molecule type" value="Genomic_DNA"/>
</dbReference>
<organism evidence="1 2">
    <name type="scientific">Coniochaeta ligniaria NRRL 30616</name>
    <dbReference type="NCBI Taxonomy" id="1408157"/>
    <lineage>
        <taxon>Eukaryota</taxon>
        <taxon>Fungi</taxon>
        <taxon>Dikarya</taxon>
        <taxon>Ascomycota</taxon>
        <taxon>Pezizomycotina</taxon>
        <taxon>Sordariomycetes</taxon>
        <taxon>Sordariomycetidae</taxon>
        <taxon>Coniochaetales</taxon>
        <taxon>Coniochaetaceae</taxon>
        <taxon>Coniochaeta</taxon>
    </lineage>
</organism>
<name>A0A1J7J3R5_9PEZI</name>